<dbReference type="SUPFAM" id="SSF48366">
    <property type="entry name" value="Ras GEF"/>
    <property type="match status" value="2"/>
</dbReference>
<feature type="compositionally biased region" description="Acidic residues" evidence="2">
    <location>
        <begin position="1783"/>
        <end position="1805"/>
    </location>
</feature>
<dbReference type="InterPro" id="IPR000198">
    <property type="entry name" value="RhoGAP_dom"/>
</dbReference>
<feature type="region of interest" description="Disordered" evidence="2">
    <location>
        <begin position="1424"/>
        <end position="1463"/>
    </location>
</feature>
<dbReference type="SMART" id="SM00147">
    <property type="entry name" value="RasGEF"/>
    <property type="match status" value="1"/>
</dbReference>
<protein>
    <recommendedName>
        <fullName evidence="7">Rho GTPase activation protein</fullName>
    </recommendedName>
</protein>
<dbReference type="InterPro" id="IPR050729">
    <property type="entry name" value="Rho-GAP"/>
</dbReference>
<evidence type="ECO:0000256" key="2">
    <source>
        <dbReference type="SAM" id="MobiDB-lite"/>
    </source>
</evidence>
<evidence type="ECO:0000259" key="4">
    <source>
        <dbReference type="PROSITE" id="PS50238"/>
    </source>
</evidence>
<feature type="domain" description="PH" evidence="3">
    <location>
        <begin position="1508"/>
        <end position="1559"/>
    </location>
</feature>
<dbReference type="SUPFAM" id="SSF50729">
    <property type="entry name" value="PH domain-like"/>
    <property type="match status" value="1"/>
</dbReference>
<evidence type="ECO:0000313" key="6">
    <source>
        <dbReference type="Proteomes" id="UP000799118"/>
    </source>
</evidence>
<feature type="compositionally biased region" description="Basic and acidic residues" evidence="2">
    <location>
        <begin position="861"/>
        <end position="871"/>
    </location>
</feature>
<reference evidence="5" key="1">
    <citation type="journal article" date="2019" name="Environ. Microbiol.">
        <title>Fungal ecological strategies reflected in gene transcription - a case study of two litter decomposers.</title>
        <authorList>
            <person name="Barbi F."/>
            <person name="Kohler A."/>
            <person name="Barry K."/>
            <person name="Baskaran P."/>
            <person name="Daum C."/>
            <person name="Fauchery L."/>
            <person name="Ihrmark K."/>
            <person name="Kuo A."/>
            <person name="LaButti K."/>
            <person name="Lipzen A."/>
            <person name="Morin E."/>
            <person name="Grigoriev I.V."/>
            <person name="Henrissat B."/>
            <person name="Lindahl B."/>
            <person name="Martin F."/>
        </authorList>
    </citation>
    <scope>NUCLEOTIDE SEQUENCE</scope>
    <source>
        <strain evidence="5">JB14</strain>
    </source>
</reference>
<evidence type="ECO:0008006" key="7">
    <source>
        <dbReference type="Google" id="ProtNLM"/>
    </source>
</evidence>
<feature type="compositionally biased region" description="Acidic residues" evidence="2">
    <location>
        <begin position="236"/>
        <end position="254"/>
    </location>
</feature>
<evidence type="ECO:0000313" key="5">
    <source>
        <dbReference type="EMBL" id="KAE9390743.1"/>
    </source>
</evidence>
<keyword evidence="1" id="KW-0343">GTPase activation</keyword>
<dbReference type="Gene3D" id="2.30.29.30">
    <property type="entry name" value="Pleckstrin-homology domain (PH domain)/Phosphotyrosine-binding domain (PTB)"/>
    <property type="match status" value="1"/>
</dbReference>
<dbReference type="GO" id="GO:0005737">
    <property type="term" value="C:cytoplasm"/>
    <property type="evidence" value="ECO:0007669"/>
    <property type="project" value="TreeGrafter"/>
</dbReference>
<dbReference type="PANTHER" id="PTHR23176">
    <property type="entry name" value="RHO/RAC/CDC GTPASE-ACTIVATING PROTEIN"/>
    <property type="match status" value="1"/>
</dbReference>
<keyword evidence="6" id="KW-1185">Reference proteome</keyword>
<feature type="region of interest" description="Disordered" evidence="2">
    <location>
        <begin position="946"/>
        <end position="966"/>
    </location>
</feature>
<dbReference type="CDD" id="cd00159">
    <property type="entry name" value="RhoGAP"/>
    <property type="match status" value="1"/>
</dbReference>
<name>A0A6A4GZ66_9AGAR</name>
<dbReference type="PANTHER" id="PTHR23176:SF129">
    <property type="entry name" value="RHO GTPASE ACTIVATING PROTEIN AT 16F, ISOFORM E-RELATED"/>
    <property type="match status" value="1"/>
</dbReference>
<feature type="compositionally biased region" description="Low complexity" evidence="2">
    <location>
        <begin position="105"/>
        <end position="137"/>
    </location>
</feature>
<dbReference type="EMBL" id="ML769648">
    <property type="protein sequence ID" value="KAE9390743.1"/>
    <property type="molecule type" value="Genomic_DNA"/>
</dbReference>
<dbReference type="Gene3D" id="1.10.555.10">
    <property type="entry name" value="Rho GTPase activation protein"/>
    <property type="match status" value="2"/>
</dbReference>
<organism evidence="5 6">
    <name type="scientific">Gymnopus androsaceus JB14</name>
    <dbReference type="NCBI Taxonomy" id="1447944"/>
    <lineage>
        <taxon>Eukaryota</taxon>
        <taxon>Fungi</taxon>
        <taxon>Dikarya</taxon>
        <taxon>Basidiomycota</taxon>
        <taxon>Agaricomycotina</taxon>
        <taxon>Agaricomycetes</taxon>
        <taxon>Agaricomycetidae</taxon>
        <taxon>Agaricales</taxon>
        <taxon>Marasmiineae</taxon>
        <taxon>Omphalotaceae</taxon>
        <taxon>Gymnopus</taxon>
    </lineage>
</organism>
<sequence length="1816" mass="201674">MEDRIAQYRNRSNSNGPPSAPPIVQHNFGSGIQPFPSLTRTETPKPATPTVSISISAPAVDESASIKPQSSPTHVHTRSHSFTPKLASKLSTPRFIPPSPKRKGSASSEMEPSPSSRGAFPFSSSSRSLLPDSSSTPALSHRSTALLAPPNIVEPMTDSGSSSPKRSSQIVYNSGFINRFADGSANLHYANLGPQKSWKPFKLELKGSKLYFYKPPSDRAAAVKELFPTELVPSNEQDDDEKDAGAEGEGEDDPFAAASTGSARMDMRSNRQDGSIAQRKKRAFWGRRTHPDLSQDADGKIEKGTFEALTHEAVFGTTFFGTMDEVGTEGKDQIGPMEQWKDFTASILLCLPHLVDQAKFEAELMRCCEYLVTGAEEEKKVAEKQRVVWLASEYLRFHARRLEFPDWPEWNSEVASEANASTLSLSVPLPRSASTQGFYNPTPIASPLLGMFSPRPEDANTLSLFNTLGGRDASTTPQSGPLTSYFDLTTTPEHNRLAIPFGTPSSINSHIPWASALDREGLSRDVLLMLDPSTISRSLTAFHLAALQQLPENLTADFVLKPEGSEFYSSSSQQASLSATSFAPLFGSDDHPHWLTKLLLVQILGADTSTGYATLRSQQVASPSRRSDDRSAATSRTHSRSEVISAWVKIGELCRLKGDECSWRAILHAICAAPVARLEKAWKRVDSTAVATVESWVQLVNDDNAAGGIREPRITPWGGNMKSLISEQLSKASVPGPSSEVLILAALDRVRVLFEGFRTAVSLYKGSEEVQKLVAYWKDIVADGGVAGGLAMKFQRSPRRKGLYEPFYWAKSNNQTSSTAPLLPLLFPEPLPTITLLDRSQLLRGRVDSDTTDIQHLRAVDGHLRPEDRKAPGAWSRPPSSDIDASFLDLKSDKPIGRTPSIRVKPGSSSSLERKSSVARRSSLPSLSQAPASDFVRKFLRSSAPCTRPSRDLGSPRRRSHPRLHNVSVSVADDNGEMSLRVGMTRELLLDHKEFSRVWWNVFRSFVTPLIFFELLRKIYIKSQPAGSSPLPDQYLGAISSKSRRLDDSQLLQALRTFFASSSDHIIHSSAASFEDSSVRQAWDSLTESRQALEHLLNSHTMRPSTSRNPVLEHGDYYKRTSGYRSYEPEEFVDNIDGMAFAAFNNVTEEDLYITSDLLEVQSADRTGWFLPREGPSLDEHVEIQSIHSYILEVEPSSLISELSPEALYRLLPPGIRSCFRAHSILRKWIISKVVAPRLGLRTRQLRLEFLLQVIEVARLRNAESSSPSSVSEQPCVRSFVEAAVTSAILSPECRMHQRAWQNIAASRGCQYDTLAQLLARPITKSVASKDPLTVDMGWLIERILDVIAMPDLVECHNEEGQNLVNFDKRRFDLRVIKDEAYRENSAANVAGTPSRKVARPFQRLIAVQVDKHRRDKNLRVRLQKEKMHEQSRNEKREEQLNRAMRGGRRPNSVAQKQHRNKKSMSALFSFMRPISSAFGADTSHAPILKRTASELDFSPTGKPTLVLNLTDSNVTQFINNDRSFTFQLDTEDGGHYLLQAVSKRDMNKWIETLSRISKTAAKRRLTYIGNSPKPKVADHIHEHSTTATKDPTAVFGVELNFLLDRENGGGPIPPGTIPSVIETCLAQVEARGLTEVGIYRMAGASSEIAQLKEAFNPGENPLDNSTDIHAVCDLIKSWFPIDTMKLENLDERLTNIRKIAQNLPRANFDLLKLISEHLDKCHDFEEHNQITAEALSIVFSPNLLRAPQNHFLMVLANMPYTHKLVKTLITRYHVIFDDTDAEAEADPEDDLDSPIAEDDEDPEGDFTSYLPTSPS</sequence>
<dbReference type="InterPro" id="IPR001849">
    <property type="entry name" value="PH_domain"/>
</dbReference>
<dbReference type="Proteomes" id="UP000799118">
    <property type="component" value="Unassembled WGS sequence"/>
</dbReference>
<dbReference type="InterPro" id="IPR036964">
    <property type="entry name" value="RASGEF_cat_dom_sf"/>
</dbReference>
<feature type="compositionally biased region" description="Basic and acidic residues" evidence="2">
    <location>
        <begin position="1424"/>
        <end position="1441"/>
    </location>
</feature>
<accession>A0A6A4GZ66</accession>
<feature type="region of interest" description="Disordered" evidence="2">
    <location>
        <begin position="1"/>
        <end position="167"/>
    </location>
</feature>
<dbReference type="PROSITE" id="PS50238">
    <property type="entry name" value="RHOGAP"/>
    <property type="match status" value="1"/>
</dbReference>
<dbReference type="SMART" id="SM00324">
    <property type="entry name" value="RhoGAP"/>
    <property type="match status" value="1"/>
</dbReference>
<dbReference type="InterPro" id="IPR001895">
    <property type="entry name" value="RASGEF_cat_dom"/>
</dbReference>
<dbReference type="GO" id="GO:0005096">
    <property type="term" value="F:GTPase activator activity"/>
    <property type="evidence" value="ECO:0007669"/>
    <property type="project" value="UniProtKB-KW"/>
</dbReference>
<evidence type="ECO:0000256" key="1">
    <source>
        <dbReference type="ARBA" id="ARBA00022468"/>
    </source>
</evidence>
<dbReference type="InterPro" id="IPR023578">
    <property type="entry name" value="Ras_GEF_dom_sf"/>
</dbReference>
<feature type="region of interest" description="Disordered" evidence="2">
    <location>
        <begin position="861"/>
        <end position="925"/>
    </location>
</feature>
<dbReference type="Pfam" id="PF00617">
    <property type="entry name" value="RasGEF"/>
    <property type="match status" value="1"/>
</dbReference>
<feature type="region of interest" description="Disordered" evidence="2">
    <location>
        <begin position="228"/>
        <end position="281"/>
    </location>
</feature>
<dbReference type="PROSITE" id="PS50003">
    <property type="entry name" value="PH_DOMAIN"/>
    <property type="match status" value="1"/>
</dbReference>
<dbReference type="GO" id="GO:0005085">
    <property type="term" value="F:guanyl-nucleotide exchange factor activity"/>
    <property type="evidence" value="ECO:0007669"/>
    <property type="project" value="InterPro"/>
</dbReference>
<dbReference type="InterPro" id="IPR011993">
    <property type="entry name" value="PH-like_dom_sf"/>
</dbReference>
<dbReference type="SUPFAM" id="SSF48350">
    <property type="entry name" value="GTPase activation domain, GAP"/>
    <property type="match status" value="1"/>
</dbReference>
<dbReference type="InterPro" id="IPR008936">
    <property type="entry name" value="Rho_GTPase_activation_prot"/>
</dbReference>
<feature type="region of interest" description="Disordered" evidence="2">
    <location>
        <begin position="615"/>
        <end position="637"/>
    </location>
</feature>
<proteinExistence type="predicted"/>
<dbReference type="Pfam" id="PF00620">
    <property type="entry name" value="RhoGAP"/>
    <property type="match status" value="2"/>
</dbReference>
<gene>
    <name evidence="5" type="ORF">BT96DRAFT_959711</name>
</gene>
<evidence type="ECO:0000259" key="3">
    <source>
        <dbReference type="PROSITE" id="PS50003"/>
    </source>
</evidence>
<dbReference type="Gene3D" id="1.10.840.10">
    <property type="entry name" value="Ras guanine-nucleotide exchange factors catalytic domain"/>
    <property type="match status" value="1"/>
</dbReference>
<feature type="domain" description="Rho-GAP" evidence="4">
    <location>
        <begin position="1598"/>
        <end position="1777"/>
    </location>
</feature>
<dbReference type="GO" id="GO:0007264">
    <property type="term" value="P:small GTPase-mediated signal transduction"/>
    <property type="evidence" value="ECO:0007669"/>
    <property type="project" value="InterPro"/>
</dbReference>
<dbReference type="OrthoDB" id="79452at2759"/>
<feature type="compositionally biased region" description="Polar residues" evidence="2">
    <location>
        <begin position="158"/>
        <end position="167"/>
    </location>
</feature>
<feature type="region of interest" description="Disordered" evidence="2">
    <location>
        <begin position="1783"/>
        <end position="1816"/>
    </location>
</feature>